<organism evidence="12 13">
    <name type="scientific">Thermanaerovibrio acidaminovorans (strain ATCC 49978 / DSM 6589 / Su883)</name>
    <name type="common">Selenomonas acidaminovorans</name>
    <dbReference type="NCBI Taxonomy" id="525903"/>
    <lineage>
        <taxon>Bacteria</taxon>
        <taxon>Thermotogati</taxon>
        <taxon>Synergistota</taxon>
        <taxon>Synergistia</taxon>
        <taxon>Synergistales</taxon>
        <taxon>Synergistaceae</taxon>
        <taxon>Thermanaerovibrio</taxon>
    </lineage>
</organism>
<name>D1B6D4_THEAS</name>
<dbReference type="PANTHER" id="PTHR30349:SF77">
    <property type="entry name" value="TYROSINE RECOMBINASE XERC"/>
    <property type="match status" value="1"/>
</dbReference>
<dbReference type="GO" id="GO:0051301">
    <property type="term" value="P:cell division"/>
    <property type="evidence" value="ECO:0007669"/>
    <property type="project" value="UniProtKB-KW"/>
</dbReference>
<dbReference type="CDD" id="cd00798">
    <property type="entry name" value="INT_XerDC_C"/>
    <property type="match status" value="1"/>
</dbReference>
<keyword evidence="5" id="KW-0229">DNA integration</keyword>
<evidence type="ECO:0000256" key="7">
    <source>
        <dbReference type="ARBA" id="ARBA00023172"/>
    </source>
</evidence>
<evidence type="ECO:0000259" key="10">
    <source>
        <dbReference type="PROSITE" id="PS51898"/>
    </source>
</evidence>
<dbReference type="PATRIC" id="fig|525903.6.peg.1345"/>
<dbReference type="STRING" id="525903.Taci_1344"/>
<dbReference type="Gene3D" id="1.10.150.130">
    <property type="match status" value="1"/>
</dbReference>
<evidence type="ECO:0000313" key="12">
    <source>
        <dbReference type="EMBL" id="ACZ19575.1"/>
    </source>
</evidence>
<dbReference type="Gene3D" id="1.10.443.10">
    <property type="entry name" value="Intergrase catalytic core"/>
    <property type="match status" value="1"/>
</dbReference>
<dbReference type="EMBL" id="CP001818">
    <property type="protein sequence ID" value="ACZ19575.1"/>
    <property type="molecule type" value="Genomic_DNA"/>
</dbReference>
<evidence type="ECO:0000256" key="8">
    <source>
        <dbReference type="ARBA" id="ARBA00023306"/>
    </source>
</evidence>
<dbReference type="HOGENOM" id="CLU_027562_9_0_0"/>
<dbReference type="RefSeq" id="WP_012870086.1">
    <property type="nucleotide sequence ID" value="NC_013522.1"/>
</dbReference>
<dbReference type="Pfam" id="PF00589">
    <property type="entry name" value="Phage_integrase"/>
    <property type="match status" value="1"/>
</dbReference>
<dbReference type="InterPro" id="IPR013762">
    <property type="entry name" value="Integrase-like_cat_sf"/>
</dbReference>
<keyword evidence="13" id="KW-1185">Reference proteome</keyword>
<evidence type="ECO:0000256" key="1">
    <source>
        <dbReference type="ARBA" id="ARBA00004496"/>
    </source>
</evidence>
<feature type="domain" description="Core-binding (CB)" evidence="11">
    <location>
        <begin position="1"/>
        <end position="81"/>
    </location>
</feature>
<dbReference type="GO" id="GO:0007059">
    <property type="term" value="P:chromosome segregation"/>
    <property type="evidence" value="ECO:0007669"/>
    <property type="project" value="UniProtKB-KW"/>
</dbReference>
<dbReference type="GO" id="GO:0005737">
    <property type="term" value="C:cytoplasm"/>
    <property type="evidence" value="ECO:0007669"/>
    <property type="project" value="UniProtKB-SubCell"/>
</dbReference>
<evidence type="ECO:0000256" key="3">
    <source>
        <dbReference type="ARBA" id="ARBA00022618"/>
    </source>
</evidence>
<dbReference type="InterPro" id="IPR002104">
    <property type="entry name" value="Integrase_catalytic"/>
</dbReference>
<evidence type="ECO:0000313" key="13">
    <source>
        <dbReference type="Proteomes" id="UP000002030"/>
    </source>
</evidence>
<evidence type="ECO:0000256" key="5">
    <source>
        <dbReference type="ARBA" id="ARBA00022908"/>
    </source>
</evidence>
<dbReference type="InterPro" id="IPR044068">
    <property type="entry name" value="CB"/>
</dbReference>
<dbReference type="InterPro" id="IPR010998">
    <property type="entry name" value="Integrase_recombinase_N"/>
</dbReference>
<feature type="domain" description="Tyr recombinase" evidence="10">
    <location>
        <begin position="102"/>
        <end position="277"/>
    </location>
</feature>
<dbReference type="Pfam" id="PF02899">
    <property type="entry name" value="Phage_int_SAM_1"/>
    <property type="match status" value="1"/>
</dbReference>
<dbReference type="InterPro" id="IPR011010">
    <property type="entry name" value="DNA_brk_join_enz"/>
</dbReference>
<keyword evidence="2" id="KW-0963">Cytoplasm</keyword>
<evidence type="ECO:0000256" key="6">
    <source>
        <dbReference type="ARBA" id="ARBA00023125"/>
    </source>
</evidence>
<dbReference type="eggNOG" id="COG4974">
    <property type="taxonomic scope" value="Bacteria"/>
</dbReference>
<comment type="subcellular location">
    <subcellularLocation>
        <location evidence="1">Cytoplasm</location>
    </subcellularLocation>
</comment>
<keyword evidence="7" id="KW-0233">DNA recombination</keyword>
<dbReference type="AlphaFoldDB" id="D1B6D4"/>
<dbReference type="GO" id="GO:0015074">
    <property type="term" value="P:DNA integration"/>
    <property type="evidence" value="ECO:0007669"/>
    <property type="project" value="UniProtKB-KW"/>
</dbReference>
<sequence>MIDSFLEYLKSLGRSEHTVINYGVDLGQFAEYLEQAEVHRVQDITRDHVRGFLRSLVGYGFAKASALRKMSSIRGFMGYLRDIGVIERDPSEGVKGPRSSPGLPRAISYPDVCRLLEEGPSGREAFRDRLVMELLYGSGLRVSELCDLDWDDVDVEERWIRVMGKGSKGRMVPFGSIVQDMLRRWGEMVGRAGPLFPGKRGAERLTQRTVHRIVSGCARRVGLFGVSPHTLRHSFATHLLEGGASLRVVQELMGHESLVTTQRYLDVTAERMRFSYQVHHPRAGGDKSHGDA</sequence>
<dbReference type="Proteomes" id="UP000002030">
    <property type="component" value="Chromosome"/>
</dbReference>
<dbReference type="PROSITE" id="PS51898">
    <property type="entry name" value="TYR_RECOMBINASE"/>
    <property type="match status" value="1"/>
</dbReference>
<keyword evidence="8" id="KW-0131">Cell cycle</keyword>
<keyword evidence="3" id="KW-0132">Cell division</keyword>
<dbReference type="KEGG" id="tai:Taci_1344"/>
<dbReference type="InterPro" id="IPR004107">
    <property type="entry name" value="Integrase_SAM-like_N"/>
</dbReference>
<dbReference type="GO" id="GO:0003677">
    <property type="term" value="F:DNA binding"/>
    <property type="evidence" value="ECO:0007669"/>
    <property type="project" value="UniProtKB-UniRule"/>
</dbReference>
<keyword evidence="6 9" id="KW-0238">DNA-binding</keyword>
<dbReference type="OrthoDB" id="9801717at2"/>
<dbReference type="InterPro" id="IPR050090">
    <property type="entry name" value="Tyrosine_recombinase_XerCD"/>
</dbReference>
<proteinExistence type="predicted"/>
<dbReference type="PANTHER" id="PTHR30349">
    <property type="entry name" value="PHAGE INTEGRASE-RELATED"/>
    <property type="match status" value="1"/>
</dbReference>
<dbReference type="EnsemblBacteria" id="ACZ19575">
    <property type="protein sequence ID" value="ACZ19575"/>
    <property type="gene ID" value="Taci_1344"/>
</dbReference>
<evidence type="ECO:0000256" key="4">
    <source>
        <dbReference type="ARBA" id="ARBA00022829"/>
    </source>
</evidence>
<dbReference type="SUPFAM" id="SSF56349">
    <property type="entry name" value="DNA breaking-rejoining enzymes"/>
    <property type="match status" value="1"/>
</dbReference>
<evidence type="ECO:0000259" key="11">
    <source>
        <dbReference type="PROSITE" id="PS51900"/>
    </source>
</evidence>
<protein>
    <submittedName>
        <fullName evidence="12">Integrase family protein</fullName>
    </submittedName>
</protein>
<accession>D1B6D4</accession>
<gene>
    <name evidence="12" type="ordered locus">Taci_1344</name>
</gene>
<evidence type="ECO:0000256" key="9">
    <source>
        <dbReference type="PROSITE-ProRule" id="PRU01248"/>
    </source>
</evidence>
<evidence type="ECO:0000256" key="2">
    <source>
        <dbReference type="ARBA" id="ARBA00022490"/>
    </source>
</evidence>
<keyword evidence="4" id="KW-0159">Chromosome partition</keyword>
<dbReference type="PROSITE" id="PS51900">
    <property type="entry name" value="CB"/>
    <property type="match status" value="1"/>
</dbReference>
<reference evidence="12 13" key="1">
    <citation type="journal article" date="2009" name="Stand. Genomic Sci.">
        <title>Complete genome sequence of Thermanaerovibrio acidaminovorans type strain (Su883).</title>
        <authorList>
            <person name="Chovatia M."/>
            <person name="Sikorski J."/>
            <person name="Schroder M."/>
            <person name="Lapidus A."/>
            <person name="Nolan M."/>
            <person name="Tice H."/>
            <person name="Glavina Del Rio T."/>
            <person name="Copeland A."/>
            <person name="Cheng J.F."/>
            <person name="Lucas S."/>
            <person name="Chen F."/>
            <person name="Bruce D."/>
            <person name="Goodwin L."/>
            <person name="Pitluck S."/>
            <person name="Ivanova N."/>
            <person name="Mavromatis K."/>
            <person name="Ovchinnikova G."/>
            <person name="Pati A."/>
            <person name="Chen A."/>
            <person name="Palaniappan K."/>
            <person name="Land M."/>
            <person name="Hauser L."/>
            <person name="Chang Y.J."/>
            <person name="Jeffries C.D."/>
            <person name="Chain P."/>
            <person name="Saunders E."/>
            <person name="Detter J.C."/>
            <person name="Brettin T."/>
            <person name="Rohde M."/>
            <person name="Goker M."/>
            <person name="Spring S."/>
            <person name="Bristow J."/>
            <person name="Markowitz V."/>
            <person name="Hugenholtz P."/>
            <person name="Kyrpides N.C."/>
            <person name="Klenk H.P."/>
            <person name="Eisen J.A."/>
        </authorList>
    </citation>
    <scope>NUCLEOTIDE SEQUENCE [LARGE SCALE GENOMIC DNA]</scope>
    <source>
        <strain evidence="13">ATCC 49978 / DSM 6589 / Su883</strain>
    </source>
</reference>
<dbReference type="GO" id="GO:0006310">
    <property type="term" value="P:DNA recombination"/>
    <property type="evidence" value="ECO:0007669"/>
    <property type="project" value="UniProtKB-KW"/>
</dbReference>